<protein>
    <submittedName>
        <fullName evidence="1">Uncharacterized protein</fullName>
    </submittedName>
</protein>
<reference evidence="1" key="2">
    <citation type="submission" date="2025-09" db="UniProtKB">
        <authorList>
            <consortium name="Ensembl"/>
        </authorList>
    </citation>
    <scope>IDENTIFICATION</scope>
</reference>
<dbReference type="Proteomes" id="UP000694381">
    <property type="component" value="Unassembled WGS sequence"/>
</dbReference>
<accession>A0A8C6QEW2</accession>
<organism evidence="1 2">
    <name type="scientific">Nannospalax galili</name>
    <name type="common">Northern Israeli blind subterranean mole rat</name>
    <name type="synonym">Spalax galili</name>
    <dbReference type="NCBI Taxonomy" id="1026970"/>
    <lineage>
        <taxon>Eukaryota</taxon>
        <taxon>Metazoa</taxon>
        <taxon>Chordata</taxon>
        <taxon>Craniata</taxon>
        <taxon>Vertebrata</taxon>
        <taxon>Euteleostomi</taxon>
        <taxon>Mammalia</taxon>
        <taxon>Eutheria</taxon>
        <taxon>Euarchontoglires</taxon>
        <taxon>Glires</taxon>
        <taxon>Rodentia</taxon>
        <taxon>Myomorpha</taxon>
        <taxon>Muroidea</taxon>
        <taxon>Spalacidae</taxon>
        <taxon>Spalacinae</taxon>
        <taxon>Nannospalax</taxon>
    </lineage>
</organism>
<keyword evidence="2" id="KW-1185">Reference proteome</keyword>
<sequence>KLRSLENQLYTCTQQPL</sequence>
<proteinExistence type="predicted"/>
<evidence type="ECO:0000313" key="2">
    <source>
        <dbReference type="Proteomes" id="UP000694381"/>
    </source>
</evidence>
<dbReference type="AlphaFoldDB" id="A0A8C6QEW2"/>
<evidence type="ECO:0000313" key="1">
    <source>
        <dbReference type="Ensembl" id="ENSNGAP00000001104.1"/>
    </source>
</evidence>
<dbReference type="Ensembl" id="ENSNGAT00000001122.1">
    <property type="protein sequence ID" value="ENSNGAP00000001104.1"/>
    <property type="gene ID" value="ENSNGAG00000000822.1"/>
</dbReference>
<name>A0A8C6QEW2_NANGA</name>
<reference evidence="1" key="1">
    <citation type="submission" date="2025-08" db="UniProtKB">
        <authorList>
            <consortium name="Ensembl"/>
        </authorList>
    </citation>
    <scope>IDENTIFICATION</scope>
</reference>